<organism evidence="2 3">
    <name type="scientific">Salinibacter ruber</name>
    <dbReference type="NCBI Taxonomy" id="146919"/>
    <lineage>
        <taxon>Bacteria</taxon>
        <taxon>Pseudomonadati</taxon>
        <taxon>Rhodothermota</taxon>
        <taxon>Rhodothermia</taxon>
        <taxon>Rhodothermales</taxon>
        <taxon>Salinibacteraceae</taxon>
        <taxon>Salinibacter</taxon>
    </lineage>
</organism>
<feature type="coiled-coil region" evidence="1">
    <location>
        <begin position="16"/>
        <end position="63"/>
    </location>
</feature>
<protein>
    <submittedName>
        <fullName evidence="2">Uncharacterized protein</fullName>
    </submittedName>
</protein>
<accession>A0AAW5P824</accession>
<dbReference type="EMBL" id="JANTZM010000007">
    <property type="protein sequence ID" value="MCS4157765.1"/>
    <property type="molecule type" value="Genomic_DNA"/>
</dbReference>
<dbReference type="Proteomes" id="UP001155110">
    <property type="component" value="Unassembled WGS sequence"/>
</dbReference>
<dbReference type="AlphaFoldDB" id="A0AAW5P824"/>
<name>A0AAW5P824_9BACT</name>
<comment type="caution">
    <text evidence="2">The sequence shown here is derived from an EMBL/GenBank/DDBJ whole genome shotgun (WGS) entry which is preliminary data.</text>
</comment>
<evidence type="ECO:0000313" key="2">
    <source>
        <dbReference type="EMBL" id="MCS4157765.1"/>
    </source>
</evidence>
<evidence type="ECO:0000256" key="1">
    <source>
        <dbReference type="SAM" id="Coils"/>
    </source>
</evidence>
<keyword evidence="1" id="KW-0175">Coiled coil</keyword>
<reference evidence="2" key="1">
    <citation type="submission" date="2022-08" db="EMBL/GenBank/DDBJ databases">
        <title>Genomic Encyclopedia of Type Strains, Phase V (KMG-V): Genome sequencing to study the core and pangenomes of soil and plant-associated prokaryotes.</title>
        <authorList>
            <person name="Whitman W."/>
        </authorList>
    </citation>
    <scope>NUCLEOTIDE SEQUENCE</scope>
    <source>
        <strain evidence="2">SP3002</strain>
    </source>
</reference>
<gene>
    <name evidence="2" type="ORF">GGP99_001729</name>
</gene>
<proteinExistence type="predicted"/>
<dbReference type="RefSeq" id="WP_259258288.1">
    <property type="nucleotide sequence ID" value="NZ_JANTZM010000007.1"/>
</dbReference>
<sequence length="211" mass="23002">MPLQRSVLTEGFTAAAEKNRQAYREVEAEIKKLRADIGQSLSAERFQEEARKIAERKTESMQEKTLDRYAAAIQTYLNGMQDPFGDPLMTPFTKAQARSLVEPMAQSESGINVPAIDAQVQSNWASFFPLKFQLSTPPPGSVQKTDSTGALVPMKSAKPVVKGDHDSFDQTIEALADLIHNAASQVTVTVQHLISTPSGPTPGPPIVKPVR</sequence>
<evidence type="ECO:0000313" key="3">
    <source>
        <dbReference type="Proteomes" id="UP001155110"/>
    </source>
</evidence>